<dbReference type="KEGG" id="gji:H1R19_05645"/>
<reference evidence="2" key="1">
    <citation type="submission" date="2020-07" db="EMBL/GenBank/DDBJ databases">
        <title>novel species isolated from the respiratory tract of Marmot.</title>
        <authorList>
            <person name="Zhang G."/>
        </authorList>
    </citation>
    <scope>NUCLEOTIDE SEQUENCE [LARGE SCALE GENOMIC DNA]</scope>
    <source>
        <strain evidence="2">686</strain>
    </source>
</reference>
<gene>
    <name evidence="1" type="ORF">H1R19_05645</name>
</gene>
<dbReference type="RefSeq" id="WP_219850807.1">
    <property type="nucleotide sequence ID" value="NZ_CP059491.1"/>
</dbReference>
<dbReference type="GO" id="GO:0005737">
    <property type="term" value="C:cytoplasm"/>
    <property type="evidence" value="ECO:0007669"/>
    <property type="project" value="TreeGrafter"/>
</dbReference>
<dbReference type="Gene3D" id="3.40.50.1240">
    <property type="entry name" value="Phosphoglycerate mutase-like"/>
    <property type="match status" value="1"/>
</dbReference>
<evidence type="ECO:0000313" key="1">
    <source>
        <dbReference type="EMBL" id="QMT02628.1"/>
    </source>
</evidence>
<dbReference type="PANTHER" id="PTHR48100">
    <property type="entry name" value="BROAD-SPECIFICITY PHOSPHATASE YOR283W-RELATED"/>
    <property type="match status" value="1"/>
</dbReference>
<name>A0A7D7QZ08_9ACTN</name>
<dbReference type="InterPro" id="IPR029033">
    <property type="entry name" value="His_PPase_superfam"/>
</dbReference>
<evidence type="ECO:0000313" key="2">
    <source>
        <dbReference type="Proteomes" id="UP000515663"/>
    </source>
</evidence>
<dbReference type="GO" id="GO:0016791">
    <property type="term" value="F:phosphatase activity"/>
    <property type="evidence" value="ECO:0007669"/>
    <property type="project" value="TreeGrafter"/>
</dbReference>
<dbReference type="InterPro" id="IPR013078">
    <property type="entry name" value="His_Pase_superF_clade-1"/>
</dbReference>
<dbReference type="InterPro" id="IPR050275">
    <property type="entry name" value="PGM_Phosphatase"/>
</dbReference>
<dbReference type="AlphaFoldDB" id="A0A7D7QZ08"/>
<dbReference type="PANTHER" id="PTHR48100:SF1">
    <property type="entry name" value="HISTIDINE PHOSPHATASE FAMILY PROTEIN-RELATED"/>
    <property type="match status" value="1"/>
</dbReference>
<proteinExistence type="predicted"/>
<keyword evidence="2" id="KW-1185">Reference proteome</keyword>
<dbReference type="Proteomes" id="UP000515663">
    <property type="component" value="Chromosome"/>
</dbReference>
<dbReference type="SMART" id="SM00855">
    <property type="entry name" value="PGAM"/>
    <property type="match status" value="1"/>
</dbReference>
<dbReference type="EMBL" id="CP059491">
    <property type="protein sequence ID" value="QMT02628.1"/>
    <property type="molecule type" value="Genomic_DNA"/>
</dbReference>
<protein>
    <submittedName>
        <fullName evidence="1">Histidine phosphatase family protein</fullName>
    </submittedName>
</protein>
<dbReference type="Pfam" id="PF00300">
    <property type="entry name" value="His_Phos_1"/>
    <property type="match status" value="1"/>
</dbReference>
<dbReference type="CDD" id="cd07067">
    <property type="entry name" value="HP_PGM_like"/>
    <property type="match status" value="1"/>
</dbReference>
<accession>A0A7D7QZ08</accession>
<dbReference type="SUPFAM" id="SSF53254">
    <property type="entry name" value="Phosphoglycerate mutase-like"/>
    <property type="match status" value="1"/>
</dbReference>
<sequence length="218" mass="23382">MVAVSGGSGGAGLMELMLIRHALPMPAADSRDPGDPGLGEEGRRQAELVAMRLAEMGPWDALYCSPQARALETAAPIAQRAGLDVTVRDGLAEFDWGKADYIHFEELAKPGNTMMAKFAREDFSDYGTTAEEIRAKAIDAVEQIVAHHAGGRVMVVTHGTVVNGFVGGFLGARKLVFHHPHYTGLTLVQASRKGHREVVCLNESAHLRLLQTATVNGE</sequence>
<organism evidence="1 2">
    <name type="scientific">Gordonia jinghuaiqii</name>
    <dbReference type="NCBI Taxonomy" id="2758710"/>
    <lineage>
        <taxon>Bacteria</taxon>
        <taxon>Bacillati</taxon>
        <taxon>Actinomycetota</taxon>
        <taxon>Actinomycetes</taxon>
        <taxon>Mycobacteriales</taxon>
        <taxon>Gordoniaceae</taxon>
        <taxon>Gordonia</taxon>
    </lineage>
</organism>